<feature type="transmembrane region" description="Helical" evidence="1">
    <location>
        <begin position="6"/>
        <end position="27"/>
    </location>
</feature>
<name>A0A015U9P3_BACFG</name>
<evidence type="ECO:0000313" key="3">
    <source>
        <dbReference type="Proteomes" id="UP000020773"/>
    </source>
</evidence>
<dbReference type="EMBL" id="JGDB01000043">
    <property type="protein sequence ID" value="EXY91552.1"/>
    <property type="molecule type" value="Genomic_DNA"/>
</dbReference>
<comment type="caution">
    <text evidence="2">The sequence shown here is derived from an EMBL/GenBank/DDBJ whole genome shotgun (WGS) entry which is preliminary data.</text>
</comment>
<dbReference type="PATRIC" id="fig|1339316.3.peg.1672"/>
<proteinExistence type="predicted"/>
<keyword evidence="1" id="KW-0472">Membrane</keyword>
<sequence length="43" mass="4977">MIGIAILNSDFLFSLFADVCSIFLILYRKNTIHYVNKKLLIKS</sequence>
<evidence type="ECO:0000313" key="2">
    <source>
        <dbReference type="EMBL" id="EXY91552.1"/>
    </source>
</evidence>
<keyword evidence="1" id="KW-0812">Transmembrane</keyword>
<reference evidence="2 3" key="1">
    <citation type="submission" date="2014-02" db="EMBL/GenBank/DDBJ databases">
        <authorList>
            <person name="Sears C."/>
            <person name="Carroll K."/>
            <person name="Sack B.R."/>
            <person name="Qadri F."/>
            <person name="Myers L.L."/>
            <person name="Chung G.-T."/>
            <person name="Escheverria P."/>
            <person name="Fraser C.M."/>
            <person name="Sadzewicz L."/>
            <person name="Shefchek K.A."/>
            <person name="Tallon L."/>
            <person name="Das S.P."/>
            <person name="Daugherty S."/>
            <person name="Mongodin E.F."/>
        </authorList>
    </citation>
    <scope>NUCLEOTIDE SEQUENCE [LARGE SCALE GENOMIC DNA]</scope>
    <source>
        <strain evidence="3">3998T(B)3</strain>
    </source>
</reference>
<dbReference type="Proteomes" id="UP000020773">
    <property type="component" value="Unassembled WGS sequence"/>
</dbReference>
<dbReference type="AlphaFoldDB" id="A0A015U9P3"/>
<gene>
    <name evidence="2" type="ORF">M125_1727</name>
</gene>
<evidence type="ECO:0000256" key="1">
    <source>
        <dbReference type="SAM" id="Phobius"/>
    </source>
</evidence>
<keyword evidence="1" id="KW-1133">Transmembrane helix</keyword>
<organism evidence="2 3">
    <name type="scientific">Bacteroides fragilis str. 3998T(B)3</name>
    <dbReference type="NCBI Taxonomy" id="1339316"/>
    <lineage>
        <taxon>Bacteria</taxon>
        <taxon>Pseudomonadati</taxon>
        <taxon>Bacteroidota</taxon>
        <taxon>Bacteroidia</taxon>
        <taxon>Bacteroidales</taxon>
        <taxon>Bacteroidaceae</taxon>
        <taxon>Bacteroides</taxon>
    </lineage>
</organism>
<accession>A0A015U9P3</accession>
<protein>
    <submittedName>
        <fullName evidence="2">Putative membrane protein</fullName>
    </submittedName>
</protein>